<dbReference type="Gene3D" id="3.20.20.70">
    <property type="entry name" value="Aldolase class I"/>
    <property type="match status" value="1"/>
</dbReference>
<dbReference type="Proteomes" id="UP000054683">
    <property type="component" value="Unassembled WGS sequence"/>
</dbReference>
<reference evidence="2 3" key="1">
    <citation type="submission" date="2016-01" db="EMBL/GenBank/DDBJ databases">
        <authorList>
            <person name="Oliw E.H."/>
        </authorList>
    </citation>
    <scope>NUCLEOTIDE SEQUENCE [LARGE SCALE GENOMIC DNA]</scope>
    <source>
        <strain evidence="2">LMG 27134</strain>
    </source>
</reference>
<gene>
    <name evidence="2" type="ORF">AWB69_05689</name>
</gene>
<protein>
    <submittedName>
        <fullName evidence="2">5-dehydro-4-deoxyglucarate dehydratase</fullName>
    </submittedName>
</protein>
<dbReference type="AlphaFoldDB" id="A0A158IB88"/>
<dbReference type="SUPFAM" id="SSF51569">
    <property type="entry name" value="Aldolase"/>
    <property type="match status" value="1"/>
</dbReference>
<dbReference type="RefSeq" id="WP_062090026.1">
    <property type="nucleotide sequence ID" value="NZ_FCOK02000046.1"/>
</dbReference>
<dbReference type="OrthoDB" id="8878499at2"/>
<sequence>MKTTAVTFDDLASSVIAVPPLARHEDYRLNRAENQRLIRHLEGGGVTSLMYGGNANFYHLPTGQLAEVLDMLEEFAAPDSWVLPSVGADYGRLIDSLPILKARNFPTVMVLPAVFPTTLTGVERGIREFSDALGKPVILYLKRDGYLDADGVERLVSEGRVVAIKYAVVREDPSKDAFLSELCARIDRRYLISGIGERPVVEHFRDFGLSSFTSGSVCLAPNLGTKLRGALGALDYEKARALVSHFIPLEDCRDSISPLRVLHCAVSDGDVARTGALMPLIDAELTPAQRLAVREAAWDLTRAEAKLSTSTAA</sequence>
<dbReference type="SMART" id="SM01130">
    <property type="entry name" value="DHDPS"/>
    <property type="match status" value="1"/>
</dbReference>
<evidence type="ECO:0000256" key="1">
    <source>
        <dbReference type="ARBA" id="ARBA00023239"/>
    </source>
</evidence>
<dbReference type="EMBL" id="FCOK02000046">
    <property type="protein sequence ID" value="SAL53804.1"/>
    <property type="molecule type" value="Genomic_DNA"/>
</dbReference>
<keyword evidence="1" id="KW-0456">Lyase</keyword>
<dbReference type="InterPro" id="IPR002220">
    <property type="entry name" value="DapA-like"/>
</dbReference>
<dbReference type="InterPro" id="IPR013785">
    <property type="entry name" value="Aldolase_TIM"/>
</dbReference>
<dbReference type="CDD" id="cd00408">
    <property type="entry name" value="DHDPS-like"/>
    <property type="match status" value="1"/>
</dbReference>
<evidence type="ECO:0000313" key="3">
    <source>
        <dbReference type="Proteomes" id="UP000054683"/>
    </source>
</evidence>
<organism evidence="2 3">
    <name type="scientific">Caballeronia udeis</name>
    <dbReference type="NCBI Taxonomy" id="1232866"/>
    <lineage>
        <taxon>Bacteria</taxon>
        <taxon>Pseudomonadati</taxon>
        <taxon>Pseudomonadota</taxon>
        <taxon>Betaproteobacteria</taxon>
        <taxon>Burkholderiales</taxon>
        <taxon>Burkholderiaceae</taxon>
        <taxon>Caballeronia</taxon>
    </lineage>
</organism>
<proteinExistence type="predicted"/>
<accession>A0A158IB88</accession>
<name>A0A158IB88_9BURK</name>
<dbReference type="GO" id="GO:0016829">
    <property type="term" value="F:lyase activity"/>
    <property type="evidence" value="ECO:0007669"/>
    <property type="project" value="UniProtKB-KW"/>
</dbReference>
<evidence type="ECO:0000313" key="2">
    <source>
        <dbReference type="EMBL" id="SAL53804.1"/>
    </source>
</evidence>